<dbReference type="RefSeq" id="WP_204443522.1">
    <property type="nucleotide sequence ID" value="NZ_JACJKY010000001.1"/>
</dbReference>
<dbReference type="Gene3D" id="3.40.630.30">
    <property type="match status" value="1"/>
</dbReference>
<name>A0A938X431_9FIRM</name>
<reference evidence="2" key="2">
    <citation type="journal article" date="2021" name="Sci. Rep.">
        <title>The distribution of antibiotic resistance genes in chicken gut microbiota commensals.</title>
        <authorList>
            <person name="Juricova H."/>
            <person name="Matiasovicova J."/>
            <person name="Kubasova T."/>
            <person name="Cejkova D."/>
            <person name="Rychlik I."/>
        </authorList>
    </citation>
    <scope>NUCLEOTIDE SEQUENCE</scope>
    <source>
        <strain evidence="2">An559</strain>
    </source>
</reference>
<dbReference type="Proteomes" id="UP000774750">
    <property type="component" value="Unassembled WGS sequence"/>
</dbReference>
<keyword evidence="3" id="KW-1185">Reference proteome</keyword>
<organism evidence="2 3">
    <name type="scientific">Merdimmobilis hominis</name>
    <dbReference type="NCBI Taxonomy" id="2897707"/>
    <lineage>
        <taxon>Bacteria</taxon>
        <taxon>Bacillati</taxon>
        <taxon>Bacillota</taxon>
        <taxon>Clostridia</taxon>
        <taxon>Eubacteriales</taxon>
        <taxon>Oscillospiraceae</taxon>
        <taxon>Merdimmobilis</taxon>
    </lineage>
</organism>
<dbReference type="GO" id="GO:0016747">
    <property type="term" value="F:acyltransferase activity, transferring groups other than amino-acyl groups"/>
    <property type="evidence" value="ECO:0007669"/>
    <property type="project" value="InterPro"/>
</dbReference>
<dbReference type="EMBL" id="JACJKY010000001">
    <property type="protein sequence ID" value="MBM6919613.1"/>
    <property type="molecule type" value="Genomic_DNA"/>
</dbReference>
<reference evidence="2" key="1">
    <citation type="submission" date="2020-08" db="EMBL/GenBank/DDBJ databases">
        <authorList>
            <person name="Cejkova D."/>
            <person name="Kubasova T."/>
            <person name="Jahodarova E."/>
            <person name="Rychlik I."/>
        </authorList>
    </citation>
    <scope>NUCLEOTIDE SEQUENCE</scope>
    <source>
        <strain evidence="2">An559</strain>
    </source>
</reference>
<gene>
    <name evidence="2" type="ORF">H6A12_00315</name>
</gene>
<feature type="domain" description="N-acetyltransferase" evidence="1">
    <location>
        <begin position="113"/>
        <end position="256"/>
    </location>
</feature>
<comment type="caution">
    <text evidence="2">The sequence shown here is derived from an EMBL/GenBank/DDBJ whole genome shotgun (WGS) entry which is preliminary data.</text>
</comment>
<evidence type="ECO:0000313" key="2">
    <source>
        <dbReference type="EMBL" id="MBM6919613.1"/>
    </source>
</evidence>
<sequence>MTNEDILRIAMAQSAIDSGCSPQDFCASENRIVHSAASKQARAYLSLPFFCDLVSYGTNIVASVDPLCEEAVRDYLSRYPQEHCFETPNLHVLNDALEKQGYRVCFMAEYFLPDVKQIAPCSCGYEMRLMTPDSFASYYLPEWSNALCEKRRHLDRLAIGAFDNGKLVGMAGASEDCSSMWQIGIDVSPAYRRQGIASALTKTLAYEILSRGIVPFYCAAWSNIASVRNAVKSGFLPAWVQLTAKPIAFVQEINSGE</sequence>
<evidence type="ECO:0000313" key="3">
    <source>
        <dbReference type="Proteomes" id="UP000774750"/>
    </source>
</evidence>
<dbReference type="InterPro" id="IPR000182">
    <property type="entry name" value="GNAT_dom"/>
</dbReference>
<proteinExistence type="predicted"/>
<dbReference type="AlphaFoldDB" id="A0A938X431"/>
<dbReference type="PROSITE" id="PS51186">
    <property type="entry name" value="GNAT"/>
    <property type="match status" value="1"/>
</dbReference>
<dbReference type="SUPFAM" id="SSF55729">
    <property type="entry name" value="Acyl-CoA N-acyltransferases (Nat)"/>
    <property type="match status" value="1"/>
</dbReference>
<protein>
    <submittedName>
        <fullName evidence="2">GNAT family N-acetyltransferase</fullName>
    </submittedName>
</protein>
<dbReference type="Pfam" id="PF00583">
    <property type="entry name" value="Acetyltransf_1"/>
    <property type="match status" value="1"/>
</dbReference>
<dbReference type="InterPro" id="IPR016181">
    <property type="entry name" value="Acyl_CoA_acyltransferase"/>
</dbReference>
<evidence type="ECO:0000259" key="1">
    <source>
        <dbReference type="PROSITE" id="PS51186"/>
    </source>
</evidence>
<accession>A0A938X431</accession>
<dbReference type="CDD" id="cd04301">
    <property type="entry name" value="NAT_SF"/>
    <property type="match status" value="1"/>
</dbReference>